<name>A0AAW3T1B9_9GAMM</name>
<keyword evidence="1" id="KW-0678">Repressor</keyword>
<evidence type="ECO:0000313" key="7">
    <source>
        <dbReference type="Proteomes" id="UP000557749"/>
    </source>
</evidence>
<dbReference type="InterPro" id="IPR018062">
    <property type="entry name" value="HTH_AraC-typ_CS"/>
</dbReference>
<dbReference type="Pfam" id="PF12833">
    <property type="entry name" value="HTH_18"/>
    <property type="match status" value="1"/>
</dbReference>
<dbReference type="PANTHER" id="PTHR11019">
    <property type="entry name" value="HTH-TYPE TRANSCRIPTIONAL REGULATOR NIMR"/>
    <property type="match status" value="1"/>
</dbReference>
<dbReference type="Proteomes" id="UP000557749">
    <property type="component" value="Unassembled WGS sequence"/>
</dbReference>
<keyword evidence="3" id="KW-0238">DNA-binding</keyword>
<evidence type="ECO:0000313" key="6">
    <source>
        <dbReference type="EMBL" id="MBA5206280.1"/>
    </source>
</evidence>
<dbReference type="InterPro" id="IPR018060">
    <property type="entry name" value="HTH_AraC"/>
</dbReference>
<dbReference type="Gene3D" id="2.60.120.10">
    <property type="entry name" value="Jelly Rolls"/>
    <property type="match status" value="1"/>
</dbReference>
<evidence type="ECO:0000256" key="3">
    <source>
        <dbReference type="ARBA" id="ARBA00023125"/>
    </source>
</evidence>
<dbReference type="AlphaFoldDB" id="A0AAW3T1B9"/>
<dbReference type="InterPro" id="IPR014710">
    <property type="entry name" value="RmlC-like_jellyroll"/>
</dbReference>
<feature type="domain" description="HTH araC/xylS-type" evidence="5">
    <location>
        <begin position="167"/>
        <end position="264"/>
    </location>
</feature>
<reference evidence="6 7" key="1">
    <citation type="submission" date="2020-07" db="EMBL/GenBank/DDBJ databases">
        <title>Characterization of Pectobacterium aroidearum strains causing soft rot on Amorphophallus konjac.</title>
        <authorList>
            <person name="Xie H."/>
        </authorList>
    </citation>
    <scope>NUCLEOTIDE SEQUENCE [LARGE SCALE GENOMIC DNA]</scope>
    <source>
        <strain evidence="6 7">MY7</strain>
    </source>
</reference>
<gene>
    <name evidence="6" type="ORF">H2Y57_21645</name>
</gene>
<dbReference type="SMART" id="SM00342">
    <property type="entry name" value="HTH_ARAC"/>
    <property type="match status" value="1"/>
</dbReference>
<protein>
    <submittedName>
        <fullName evidence="6">Helix-turn-helix transcriptional regulator</fullName>
    </submittedName>
</protein>
<evidence type="ECO:0000256" key="1">
    <source>
        <dbReference type="ARBA" id="ARBA00022491"/>
    </source>
</evidence>
<dbReference type="Gene3D" id="1.10.10.60">
    <property type="entry name" value="Homeodomain-like"/>
    <property type="match status" value="2"/>
</dbReference>
<organism evidence="6 7">
    <name type="scientific">Pectobacterium aroidearum</name>
    <dbReference type="NCBI Taxonomy" id="1201031"/>
    <lineage>
        <taxon>Bacteria</taxon>
        <taxon>Pseudomonadati</taxon>
        <taxon>Pseudomonadota</taxon>
        <taxon>Gammaproteobacteria</taxon>
        <taxon>Enterobacterales</taxon>
        <taxon>Pectobacteriaceae</taxon>
        <taxon>Pectobacterium</taxon>
    </lineage>
</organism>
<sequence>MGFSSPGDGGHALDLDATEASTQPVTGVAIRYPQGHIVPMHDHRRGHLIYADSGVLRVETPTGQWLVPPTSAVWLRPGVPHRLVIPVALQAHGIFVREDICTMLPTVDCVVRVSGLARELIGKLTDRDGHERTSRYTLLLGELLIEELRAPPHLPFYLPWPQDAQMQTVCQTLMSDPGYIATADDWAGKLAVSEKTFHRRFLKSTGMTFGKWRQQLRLISSLTMLVQGAPIIQVALNSGYDSHSAYTTAFRKQFGQSPSAFVGDKRRNIE</sequence>
<dbReference type="SUPFAM" id="SSF51182">
    <property type="entry name" value="RmlC-like cupins"/>
    <property type="match status" value="1"/>
</dbReference>
<keyword evidence="2" id="KW-0805">Transcription regulation</keyword>
<proteinExistence type="predicted"/>
<dbReference type="Pfam" id="PF02311">
    <property type="entry name" value="AraC_binding"/>
    <property type="match status" value="1"/>
</dbReference>
<dbReference type="PROSITE" id="PS01124">
    <property type="entry name" value="HTH_ARAC_FAMILY_2"/>
    <property type="match status" value="1"/>
</dbReference>
<dbReference type="CDD" id="cd06124">
    <property type="entry name" value="cupin_NimR-like_N"/>
    <property type="match status" value="1"/>
</dbReference>
<comment type="caution">
    <text evidence="6">The sequence shown here is derived from an EMBL/GenBank/DDBJ whole genome shotgun (WGS) entry which is preliminary data.</text>
</comment>
<dbReference type="SUPFAM" id="SSF46689">
    <property type="entry name" value="Homeodomain-like"/>
    <property type="match status" value="1"/>
</dbReference>
<dbReference type="GO" id="GO:0043565">
    <property type="term" value="F:sequence-specific DNA binding"/>
    <property type="evidence" value="ECO:0007669"/>
    <property type="project" value="InterPro"/>
</dbReference>
<dbReference type="FunFam" id="1.10.10.60:FF:000132">
    <property type="entry name" value="AraC family transcriptional regulator"/>
    <property type="match status" value="1"/>
</dbReference>
<dbReference type="EMBL" id="JACERJ010000021">
    <property type="protein sequence ID" value="MBA5206280.1"/>
    <property type="molecule type" value="Genomic_DNA"/>
</dbReference>
<dbReference type="InterPro" id="IPR011051">
    <property type="entry name" value="RmlC_Cupin_sf"/>
</dbReference>
<dbReference type="GO" id="GO:0003700">
    <property type="term" value="F:DNA-binding transcription factor activity"/>
    <property type="evidence" value="ECO:0007669"/>
    <property type="project" value="InterPro"/>
</dbReference>
<keyword evidence="4" id="KW-0804">Transcription</keyword>
<dbReference type="InterPro" id="IPR003313">
    <property type="entry name" value="AraC-bd"/>
</dbReference>
<dbReference type="PROSITE" id="PS00041">
    <property type="entry name" value="HTH_ARAC_FAMILY_1"/>
    <property type="match status" value="1"/>
</dbReference>
<evidence type="ECO:0000259" key="5">
    <source>
        <dbReference type="PROSITE" id="PS01124"/>
    </source>
</evidence>
<accession>A0AAW3T1B9</accession>
<dbReference type="InterPro" id="IPR009057">
    <property type="entry name" value="Homeodomain-like_sf"/>
</dbReference>
<evidence type="ECO:0000256" key="4">
    <source>
        <dbReference type="ARBA" id="ARBA00023163"/>
    </source>
</evidence>
<dbReference type="RefSeq" id="WP_181846190.1">
    <property type="nucleotide sequence ID" value="NZ_JACERJ010000021.1"/>
</dbReference>
<dbReference type="PANTHER" id="PTHR11019:SF199">
    <property type="entry name" value="HTH-TYPE TRANSCRIPTIONAL REGULATOR NIMR"/>
    <property type="match status" value="1"/>
</dbReference>
<evidence type="ECO:0000256" key="2">
    <source>
        <dbReference type="ARBA" id="ARBA00023015"/>
    </source>
</evidence>